<accession>A0A1H4IUH0</accession>
<keyword evidence="5" id="KW-1185">Reference proteome</keyword>
<keyword evidence="3" id="KW-0560">Oxidoreductase</keyword>
<dbReference type="Pfam" id="PF03992">
    <property type="entry name" value="ABM"/>
    <property type="match status" value="1"/>
</dbReference>
<dbReference type="OrthoDB" id="3695636at2"/>
<dbReference type="EMBL" id="FNTL01000002">
    <property type="protein sequence ID" value="SEB37771.1"/>
    <property type="molecule type" value="Genomic_DNA"/>
</dbReference>
<proteinExistence type="predicted"/>
<dbReference type="InterPro" id="IPR011008">
    <property type="entry name" value="Dimeric_a/b-barrel"/>
</dbReference>
<dbReference type="EMBL" id="JAWLKA010000022">
    <property type="protein sequence ID" value="MDV6284946.1"/>
    <property type="molecule type" value="Genomic_DNA"/>
</dbReference>
<dbReference type="AlphaFoldDB" id="A0A1H4IUH0"/>
<evidence type="ECO:0000313" key="4">
    <source>
        <dbReference type="Proteomes" id="UP000183407"/>
    </source>
</evidence>
<reference evidence="3" key="2">
    <citation type="submission" date="2016-10" db="EMBL/GenBank/DDBJ databases">
        <authorList>
            <person name="de Groot N.N."/>
        </authorList>
    </citation>
    <scope>NUCLEOTIDE SEQUENCE [LARGE SCALE GENOMIC DNA]</scope>
    <source>
        <strain evidence="3">DSM 44719</strain>
    </source>
</reference>
<evidence type="ECO:0000259" key="1">
    <source>
        <dbReference type="PROSITE" id="PS51725"/>
    </source>
</evidence>
<reference evidence="4" key="1">
    <citation type="submission" date="2016-10" db="EMBL/GenBank/DDBJ databases">
        <authorList>
            <person name="Varghese N."/>
        </authorList>
    </citation>
    <scope>NUCLEOTIDE SEQUENCE [LARGE SCALE GENOMIC DNA]</scope>
    <source>
        <strain evidence="4">DSM 44719</strain>
    </source>
</reference>
<dbReference type="GO" id="GO:0004497">
    <property type="term" value="F:monooxygenase activity"/>
    <property type="evidence" value="ECO:0007669"/>
    <property type="project" value="UniProtKB-KW"/>
</dbReference>
<dbReference type="Gene3D" id="3.30.70.100">
    <property type="match status" value="1"/>
</dbReference>
<dbReference type="Proteomes" id="UP000183407">
    <property type="component" value="Unassembled WGS sequence"/>
</dbReference>
<dbReference type="Proteomes" id="UP001185737">
    <property type="component" value="Unassembled WGS sequence"/>
</dbReference>
<dbReference type="RefSeq" id="WP_073358024.1">
    <property type="nucleotide sequence ID" value="NZ_FNTL01000002.1"/>
</dbReference>
<evidence type="ECO:0000313" key="2">
    <source>
        <dbReference type="EMBL" id="MDV6284946.1"/>
    </source>
</evidence>
<name>A0A1H4IUH0_RHOJO</name>
<organism evidence="3 4">
    <name type="scientific">Rhodococcus jostii</name>
    <dbReference type="NCBI Taxonomy" id="132919"/>
    <lineage>
        <taxon>Bacteria</taxon>
        <taxon>Bacillati</taxon>
        <taxon>Actinomycetota</taxon>
        <taxon>Actinomycetes</taxon>
        <taxon>Mycobacteriales</taxon>
        <taxon>Nocardiaceae</taxon>
        <taxon>Rhodococcus</taxon>
    </lineage>
</organism>
<reference evidence="2 5" key="3">
    <citation type="submission" date="2023-10" db="EMBL/GenBank/DDBJ databases">
        <title>Development of a sustainable strategy for remediation of hydrocarbon-contaminated territories based on the waste exchange concept.</title>
        <authorList>
            <person name="Krivoruchko A."/>
        </authorList>
    </citation>
    <scope>NUCLEOTIDE SEQUENCE [LARGE SCALE GENOMIC DNA]</scope>
    <source>
        <strain evidence="2 5">IEGM 60</strain>
    </source>
</reference>
<feature type="domain" description="ABM" evidence="1">
    <location>
        <begin position="3"/>
        <end position="92"/>
    </location>
</feature>
<evidence type="ECO:0000313" key="3">
    <source>
        <dbReference type="EMBL" id="SEB37771.1"/>
    </source>
</evidence>
<gene>
    <name evidence="2" type="ORF">R3Q59_31165</name>
    <name evidence="3" type="ORF">SAMN04490220_0540</name>
</gene>
<sequence length="99" mass="11159">MGHVIIATWTAREGEADYIRSILEKMTPGNRAEEKTVHFQAQVSNDDPNTFVVYEHYTDATGYEEHRASEPFQTLVLGEVIPRLQSRSVTTFTTVGDEA</sequence>
<dbReference type="InterPro" id="IPR007138">
    <property type="entry name" value="ABM_dom"/>
</dbReference>
<dbReference type="SUPFAM" id="SSF54909">
    <property type="entry name" value="Dimeric alpha+beta barrel"/>
    <property type="match status" value="1"/>
</dbReference>
<keyword evidence="3" id="KW-0503">Monooxygenase</keyword>
<dbReference type="PROSITE" id="PS51725">
    <property type="entry name" value="ABM"/>
    <property type="match status" value="1"/>
</dbReference>
<evidence type="ECO:0000313" key="5">
    <source>
        <dbReference type="Proteomes" id="UP001185737"/>
    </source>
</evidence>
<protein>
    <submittedName>
        <fullName evidence="2">Antibiotic biosynthesis monooxygenase</fullName>
    </submittedName>
    <submittedName>
        <fullName evidence="3">Quinol monooxygenase YgiN</fullName>
    </submittedName>
</protein>